<keyword evidence="3 5" id="KW-1133">Transmembrane helix</keyword>
<dbReference type="InterPro" id="IPR052556">
    <property type="entry name" value="PolySynth_Transporter"/>
</dbReference>
<evidence type="ECO:0000256" key="4">
    <source>
        <dbReference type="ARBA" id="ARBA00023136"/>
    </source>
</evidence>
<evidence type="ECO:0000256" key="1">
    <source>
        <dbReference type="ARBA" id="ARBA00004141"/>
    </source>
</evidence>
<feature type="transmembrane region" description="Helical" evidence="5">
    <location>
        <begin position="290"/>
        <end position="315"/>
    </location>
</feature>
<comment type="subcellular location">
    <subcellularLocation>
        <location evidence="1">Membrane</location>
        <topology evidence="1">Multi-pass membrane protein</topology>
    </subcellularLocation>
</comment>
<feature type="transmembrane region" description="Helical" evidence="5">
    <location>
        <begin position="384"/>
        <end position="401"/>
    </location>
</feature>
<name>A0A1V9E522_9BACT</name>
<feature type="transmembrane region" description="Helical" evidence="5">
    <location>
        <begin position="168"/>
        <end position="191"/>
    </location>
</feature>
<comment type="caution">
    <text evidence="6">The sequence shown here is derived from an EMBL/GenBank/DDBJ whole genome shotgun (WGS) entry which is preliminary data.</text>
</comment>
<feature type="transmembrane region" description="Helical" evidence="5">
    <location>
        <begin position="354"/>
        <end position="378"/>
    </location>
</feature>
<proteinExistence type="predicted"/>
<keyword evidence="7" id="KW-1185">Reference proteome</keyword>
<keyword evidence="4 5" id="KW-0472">Membrane</keyword>
<feature type="transmembrane region" description="Helical" evidence="5">
    <location>
        <begin position="444"/>
        <end position="463"/>
    </location>
</feature>
<feature type="transmembrane region" description="Helical" evidence="5">
    <location>
        <begin position="212"/>
        <end position="243"/>
    </location>
</feature>
<feature type="transmembrane region" description="Helical" evidence="5">
    <location>
        <begin position="85"/>
        <end position="107"/>
    </location>
</feature>
<dbReference type="GO" id="GO:0016020">
    <property type="term" value="C:membrane"/>
    <property type="evidence" value="ECO:0007669"/>
    <property type="project" value="UniProtKB-SubCell"/>
</dbReference>
<dbReference type="EMBL" id="LVXG01000067">
    <property type="protein sequence ID" value="OQP41015.1"/>
    <property type="molecule type" value="Genomic_DNA"/>
</dbReference>
<feature type="transmembrane region" description="Helical" evidence="5">
    <location>
        <begin position="41"/>
        <end position="64"/>
    </location>
</feature>
<sequence>MSNLKKNLSYIYILSLSQLLFPLISIPYISRVLAPEGIGQVGFIDSLTCYFITFAEFGIVTYGIREIAKHRNDPVFLKKLSAELLVLHMITSAVVLVVYVPVVFLLWHKIGDVRLLLFSLSFFVASFFSCEWYFAGLERFRFVAIRNLVCRVLGLISIFVLVTKPTDYYIYYGIITASTIATLLWNTITLLKEQPLSFKQVNWKQHLRPLFVVFQVAILFSATLWLDNILLGFLGGAVALGYYTFAARVIRITSALLTDSMWVLFPRMVSLLQHESQERFATTNLQSIRLFTTLAIPLSVGLFLLAEPFTALYFGPAFNRVYIDIKMLSLYPFIKGYSVYLTKQMLQPFGHDKLVVKGLLTGFIVLVISMLVLCPLWQDMGACLSLLLSEIVVVVYFTWWLRKQYAHMQLFDFTTLLQAAGTSLVFIPIVYFTKRIGIHTLPQFFVMVMGCILVYFVVQLVICRNKLLLQVYQSGLKIIGISKNV</sequence>
<organism evidence="6 7">
    <name type="scientific">Niastella yeongjuensis</name>
    <dbReference type="NCBI Taxonomy" id="354355"/>
    <lineage>
        <taxon>Bacteria</taxon>
        <taxon>Pseudomonadati</taxon>
        <taxon>Bacteroidota</taxon>
        <taxon>Chitinophagia</taxon>
        <taxon>Chitinophagales</taxon>
        <taxon>Chitinophagaceae</taxon>
        <taxon>Niastella</taxon>
    </lineage>
</organism>
<evidence type="ECO:0000256" key="5">
    <source>
        <dbReference type="SAM" id="Phobius"/>
    </source>
</evidence>
<dbReference type="Pfam" id="PF01943">
    <property type="entry name" value="Polysacc_synt"/>
    <property type="match status" value="1"/>
</dbReference>
<dbReference type="RefSeq" id="WP_081203997.1">
    <property type="nucleotide sequence ID" value="NZ_FOCZ01000007.1"/>
</dbReference>
<evidence type="ECO:0000256" key="2">
    <source>
        <dbReference type="ARBA" id="ARBA00022692"/>
    </source>
</evidence>
<accession>A0A1V9E522</accession>
<feature type="transmembrane region" description="Helical" evidence="5">
    <location>
        <begin position="7"/>
        <end position="29"/>
    </location>
</feature>
<feature type="transmembrane region" description="Helical" evidence="5">
    <location>
        <begin position="142"/>
        <end position="162"/>
    </location>
</feature>
<dbReference type="PANTHER" id="PTHR43424">
    <property type="entry name" value="LOCUS PUTATIVE PROTEIN 1-RELATED"/>
    <property type="match status" value="1"/>
</dbReference>
<dbReference type="PANTHER" id="PTHR43424:SF1">
    <property type="entry name" value="LOCUS PUTATIVE PROTEIN 1-RELATED"/>
    <property type="match status" value="1"/>
</dbReference>
<dbReference type="AlphaFoldDB" id="A0A1V9E522"/>
<evidence type="ECO:0000313" key="6">
    <source>
        <dbReference type="EMBL" id="OQP41015.1"/>
    </source>
</evidence>
<reference evidence="7" key="1">
    <citation type="submission" date="2016-04" db="EMBL/GenBank/DDBJ databases">
        <authorList>
            <person name="Chen L."/>
            <person name="Zhuang W."/>
            <person name="Wang G."/>
        </authorList>
    </citation>
    <scope>NUCLEOTIDE SEQUENCE [LARGE SCALE GENOMIC DNA]</scope>
    <source>
        <strain evidence="7">17621</strain>
    </source>
</reference>
<evidence type="ECO:0000256" key="3">
    <source>
        <dbReference type="ARBA" id="ARBA00022989"/>
    </source>
</evidence>
<keyword evidence="2 5" id="KW-0812">Transmembrane</keyword>
<gene>
    <name evidence="6" type="ORF">A4H97_15560</name>
</gene>
<dbReference type="STRING" id="354355.SAMN05660816_03938"/>
<dbReference type="InterPro" id="IPR002797">
    <property type="entry name" value="Polysacc_synth"/>
</dbReference>
<protein>
    <submittedName>
        <fullName evidence="6">Uncharacterized protein</fullName>
    </submittedName>
</protein>
<feature type="transmembrane region" description="Helical" evidence="5">
    <location>
        <begin position="113"/>
        <end position="135"/>
    </location>
</feature>
<evidence type="ECO:0000313" key="7">
    <source>
        <dbReference type="Proteomes" id="UP000192610"/>
    </source>
</evidence>
<feature type="transmembrane region" description="Helical" evidence="5">
    <location>
        <begin position="413"/>
        <end position="432"/>
    </location>
</feature>
<dbReference type="Proteomes" id="UP000192610">
    <property type="component" value="Unassembled WGS sequence"/>
</dbReference>